<sequence>MLVDHFPLFGLRLRTPRLELRLPSPEELAELAEVAAKGVHDPEVMPFLVPWTDRPAAEVARSVVQHHWSQLGAWTPEEWSLDLAVFLDGRAVGVQEISARDFAITRRVATGSWLGRRHQGQGIGTEMRAAVLHLAFAGLGAHEAVSSAFADNHASHAVSRKLGYQPNGIDRRAIRGALTIDRRLLLTRTAWDDHRTIPVTIDALEPCLPLLGLAST</sequence>
<dbReference type="EC" id="2.3.-.-" evidence="2"/>
<dbReference type="InterPro" id="IPR016181">
    <property type="entry name" value="Acyl_CoA_acyltransferase"/>
</dbReference>
<comment type="caution">
    <text evidence="2">The sequence shown here is derived from an EMBL/GenBank/DDBJ whole genome shotgun (WGS) entry which is preliminary data.</text>
</comment>
<evidence type="ECO:0000313" key="2">
    <source>
        <dbReference type="EMBL" id="MFD0683406.1"/>
    </source>
</evidence>
<dbReference type="EMBL" id="JBHTGP010000002">
    <property type="protein sequence ID" value="MFD0683406.1"/>
    <property type="molecule type" value="Genomic_DNA"/>
</dbReference>
<keyword evidence="2" id="KW-0808">Transferase</keyword>
<protein>
    <submittedName>
        <fullName evidence="2">GNAT family N-acetyltransferase</fullName>
        <ecNumber evidence="2">2.3.-.-</ecNumber>
    </submittedName>
</protein>
<dbReference type="InterPro" id="IPR051908">
    <property type="entry name" value="Ribosomal_N-acetyltransferase"/>
</dbReference>
<keyword evidence="3" id="KW-1185">Reference proteome</keyword>
<dbReference type="PANTHER" id="PTHR43441:SF11">
    <property type="entry name" value="RIBOSOMAL-PROTEIN-SERINE ACETYLTRANSFERASE"/>
    <property type="match status" value="1"/>
</dbReference>
<dbReference type="Pfam" id="PF13302">
    <property type="entry name" value="Acetyltransf_3"/>
    <property type="match status" value="1"/>
</dbReference>
<evidence type="ECO:0000313" key="3">
    <source>
        <dbReference type="Proteomes" id="UP001597063"/>
    </source>
</evidence>
<dbReference type="SUPFAM" id="SSF55729">
    <property type="entry name" value="Acyl-CoA N-acyltransferases (Nat)"/>
    <property type="match status" value="1"/>
</dbReference>
<accession>A0ABW2XAC0</accession>
<organism evidence="2 3">
    <name type="scientific">Actinomadura fibrosa</name>
    <dbReference type="NCBI Taxonomy" id="111802"/>
    <lineage>
        <taxon>Bacteria</taxon>
        <taxon>Bacillati</taxon>
        <taxon>Actinomycetota</taxon>
        <taxon>Actinomycetes</taxon>
        <taxon>Streptosporangiales</taxon>
        <taxon>Thermomonosporaceae</taxon>
        <taxon>Actinomadura</taxon>
    </lineage>
</organism>
<dbReference type="GO" id="GO:0016746">
    <property type="term" value="F:acyltransferase activity"/>
    <property type="evidence" value="ECO:0007669"/>
    <property type="project" value="UniProtKB-KW"/>
</dbReference>
<dbReference type="PANTHER" id="PTHR43441">
    <property type="entry name" value="RIBOSOMAL-PROTEIN-SERINE ACETYLTRANSFERASE"/>
    <property type="match status" value="1"/>
</dbReference>
<keyword evidence="2" id="KW-0012">Acyltransferase</keyword>
<gene>
    <name evidence="2" type="ORF">ACFQZM_02760</name>
</gene>
<dbReference type="Proteomes" id="UP001597063">
    <property type="component" value="Unassembled WGS sequence"/>
</dbReference>
<dbReference type="Gene3D" id="3.40.630.30">
    <property type="match status" value="1"/>
</dbReference>
<feature type="domain" description="N-acetyltransferase" evidence="1">
    <location>
        <begin position="18"/>
        <end position="185"/>
    </location>
</feature>
<name>A0ABW2XAC0_9ACTN</name>
<dbReference type="PROSITE" id="PS51186">
    <property type="entry name" value="GNAT"/>
    <property type="match status" value="1"/>
</dbReference>
<dbReference type="InterPro" id="IPR000182">
    <property type="entry name" value="GNAT_dom"/>
</dbReference>
<reference evidence="3" key="1">
    <citation type="journal article" date="2019" name="Int. J. Syst. Evol. Microbiol.">
        <title>The Global Catalogue of Microorganisms (GCM) 10K type strain sequencing project: providing services to taxonomists for standard genome sequencing and annotation.</title>
        <authorList>
            <consortium name="The Broad Institute Genomics Platform"/>
            <consortium name="The Broad Institute Genome Sequencing Center for Infectious Disease"/>
            <person name="Wu L."/>
            <person name="Ma J."/>
        </authorList>
    </citation>
    <scope>NUCLEOTIDE SEQUENCE [LARGE SCALE GENOMIC DNA]</scope>
    <source>
        <strain evidence="3">JCM 9371</strain>
    </source>
</reference>
<evidence type="ECO:0000259" key="1">
    <source>
        <dbReference type="PROSITE" id="PS51186"/>
    </source>
</evidence>
<dbReference type="RefSeq" id="WP_131757232.1">
    <property type="nucleotide sequence ID" value="NZ_CAACUY010000027.1"/>
</dbReference>
<proteinExistence type="predicted"/>